<dbReference type="EC" id="2.7.1.33" evidence="6 16"/>
<evidence type="ECO:0000313" key="18">
    <source>
        <dbReference type="Proteomes" id="UP000278804"/>
    </source>
</evidence>
<dbReference type="Pfam" id="PF03309">
    <property type="entry name" value="Pan_kinase"/>
    <property type="match status" value="1"/>
</dbReference>
<evidence type="ECO:0000256" key="10">
    <source>
        <dbReference type="ARBA" id="ARBA00022777"/>
    </source>
</evidence>
<dbReference type="PANTHER" id="PTHR34265:SF1">
    <property type="entry name" value="TYPE III PANTOTHENATE KINASE"/>
    <property type="match status" value="1"/>
</dbReference>
<dbReference type="AlphaFoldDB" id="A0A3S8RKW5"/>
<keyword evidence="12 16" id="KW-0630">Potassium</keyword>
<dbReference type="GO" id="GO:0005737">
    <property type="term" value="C:cytoplasm"/>
    <property type="evidence" value="ECO:0007669"/>
    <property type="project" value="UniProtKB-SubCell"/>
</dbReference>
<comment type="pathway">
    <text evidence="4 16">Cofactor biosynthesis; coenzyme A biosynthesis; CoA from (R)-pantothenate: step 1/5.</text>
</comment>
<keyword evidence="11 16" id="KW-0067">ATP-binding</keyword>
<reference evidence="17 18" key="1">
    <citation type="journal article" date="2020" name="Int. J. Syst. Evol. Microbiol.">
        <title>Description of Erysipelothrix piscisicarius sp. nov., an emergent fish pathogen, and assessment of virulence using a tiger barb (Puntigrus tetrazona) infection model.</title>
        <authorList>
            <person name="Pomaranski E.K."/>
            <person name="Griffin M.J."/>
            <person name="Camus A.C."/>
            <person name="Armwood A.R."/>
            <person name="Shelley J."/>
            <person name="Waldbieser G.C."/>
            <person name="LaFrentz B.R."/>
            <person name="Garcia J.C."/>
            <person name="Yanong R."/>
            <person name="Soto E."/>
        </authorList>
    </citation>
    <scope>NUCLEOTIDE SEQUENCE [LARGE SCALE GENOMIC DNA]</scope>
    <source>
        <strain evidence="17 18">15TAL0474</strain>
    </source>
</reference>
<evidence type="ECO:0000256" key="16">
    <source>
        <dbReference type="HAMAP-Rule" id="MF_01274"/>
    </source>
</evidence>
<feature type="binding site" evidence="16">
    <location>
        <position position="123"/>
    </location>
    <ligand>
        <name>K(+)</name>
        <dbReference type="ChEBI" id="CHEBI:29103"/>
    </ligand>
</feature>
<comment type="similarity">
    <text evidence="14 16">Belongs to the type III pantothenate kinase family.</text>
</comment>
<comment type="subunit">
    <text evidence="5 16">Homodimer.</text>
</comment>
<evidence type="ECO:0000256" key="7">
    <source>
        <dbReference type="ARBA" id="ARBA00022490"/>
    </source>
</evidence>
<dbReference type="KEGG" id="eri:EEI45_00990"/>
<comment type="function">
    <text evidence="16">Catalyzes the phosphorylation of pantothenate (Pan), the first step in CoA biosynthesis.</text>
</comment>
<feature type="binding site" evidence="16">
    <location>
        <position position="126"/>
    </location>
    <ligand>
        <name>ATP</name>
        <dbReference type="ChEBI" id="CHEBI:30616"/>
    </ligand>
</feature>
<dbReference type="Gene3D" id="3.30.420.40">
    <property type="match status" value="2"/>
</dbReference>
<evidence type="ECO:0000256" key="4">
    <source>
        <dbReference type="ARBA" id="ARBA00005225"/>
    </source>
</evidence>
<dbReference type="NCBIfam" id="TIGR00671">
    <property type="entry name" value="baf"/>
    <property type="match status" value="1"/>
</dbReference>
<evidence type="ECO:0000313" key="17">
    <source>
        <dbReference type="EMBL" id="AZK43562.1"/>
    </source>
</evidence>
<organism evidence="17 18">
    <name type="scientific">Erysipelothrix piscisicarius</name>
    <dbReference type="NCBI Taxonomy" id="2485784"/>
    <lineage>
        <taxon>Bacteria</taxon>
        <taxon>Bacillati</taxon>
        <taxon>Bacillota</taxon>
        <taxon>Erysipelotrichia</taxon>
        <taxon>Erysipelotrichales</taxon>
        <taxon>Erysipelotrichaceae</taxon>
        <taxon>Erysipelothrix</taxon>
    </lineage>
</organism>
<dbReference type="RefSeq" id="WP_125163783.1">
    <property type="nucleotide sequence ID" value="NZ_CP034234.1"/>
</dbReference>
<comment type="subcellular location">
    <subcellularLocation>
        <location evidence="3 16">Cytoplasm</location>
    </subcellularLocation>
</comment>
<evidence type="ECO:0000256" key="15">
    <source>
        <dbReference type="ARBA" id="ARBA00040883"/>
    </source>
</evidence>
<dbReference type="GO" id="GO:0015937">
    <property type="term" value="P:coenzyme A biosynthetic process"/>
    <property type="evidence" value="ECO:0007669"/>
    <property type="project" value="UniProtKB-UniRule"/>
</dbReference>
<sequence length="251" mass="27807">MICVINIGNTNTAFGFGEHELSDQFTIPTHAYQTQNDFLKYFEMQNRHQKINVCIIASVRTDKTQLIKSSMDSYFKLNAKVLEHSDDFGMDFSLYPDGNLGMDRILALYGAKELYGNDIAVFDLGTATTVNVLSENQFKGGAIMPGVRLGLSVLGEKTGLLPTINLNDTPHYLGLNTEQNILSGALYGTASILKNYRALISEDYPSTTFVVTGGNSKAILPLCNGSWHFEPDLLLQGLLSWWIQKGNNYES</sequence>
<feature type="binding site" evidence="16">
    <location>
        <begin position="101"/>
        <end position="104"/>
    </location>
    <ligand>
        <name>substrate</name>
    </ligand>
</feature>
<protein>
    <recommendedName>
        <fullName evidence="15 16">Type III pantothenate kinase</fullName>
        <ecNumber evidence="6 16">2.7.1.33</ecNumber>
    </recommendedName>
    <alternativeName>
        <fullName evidence="16">PanK-III</fullName>
    </alternativeName>
    <alternativeName>
        <fullName evidence="16">Pantothenic acid kinase</fullName>
    </alternativeName>
</protein>
<evidence type="ECO:0000256" key="13">
    <source>
        <dbReference type="ARBA" id="ARBA00022993"/>
    </source>
</evidence>
<dbReference type="InterPro" id="IPR004619">
    <property type="entry name" value="Type_III_PanK"/>
</dbReference>
<comment type="cofactor">
    <cofactor evidence="2">
        <name>K(+)</name>
        <dbReference type="ChEBI" id="CHEBI:29103"/>
    </cofactor>
</comment>
<dbReference type="GO" id="GO:0046872">
    <property type="term" value="F:metal ion binding"/>
    <property type="evidence" value="ECO:0007669"/>
    <property type="project" value="UniProtKB-KW"/>
</dbReference>
<feature type="binding site" evidence="16">
    <location>
        <position position="177"/>
    </location>
    <ligand>
        <name>substrate</name>
    </ligand>
</feature>
<dbReference type="HAMAP" id="MF_01274">
    <property type="entry name" value="Pantothen_kinase_3"/>
    <property type="match status" value="1"/>
</dbReference>
<evidence type="ECO:0000256" key="6">
    <source>
        <dbReference type="ARBA" id="ARBA00012102"/>
    </source>
</evidence>
<gene>
    <name evidence="16" type="primary">coaX</name>
    <name evidence="17" type="ORF">EEI45_00990</name>
</gene>
<evidence type="ECO:0000256" key="14">
    <source>
        <dbReference type="ARBA" id="ARBA00038036"/>
    </source>
</evidence>
<dbReference type="CDD" id="cd24015">
    <property type="entry name" value="ASKHA_NBD_PanK-III"/>
    <property type="match status" value="1"/>
</dbReference>
<evidence type="ECO:0000256" key="5">
    <source>
        <dbReference type="ARBA" id="ARBA00011738"/>
    </source>
</evidence>
<dbReference type="PANTHER" id="PTHR34265">
    <property type="entry name" value="TYPE III PANTOTHENATE KINASE"/>
    <property type="match status" value="1"/>
</dbReference>
<keyword evidence="18" id="KW-1185">Reference proteome</keyword>
<comment type="cofactor">
    <cofactor evidence="16">
        <name>NH4(+)</name>
        <dbReference type="ChEBI" id="CHEBI:28938"/>
    </cofactor>
    <cofactor evidence="16">
        <name>K(+)</name>
        <dbReference type="ChEBI" id="CHEBI:29103"/>
    </cofactor>
    <text evidence="16">A monovalent cation. Ammonium or potassium.</text>
</comment>
<accession>A0A3S8RKW5</accession>
<keyword evidence="7 16" id="KW-0963">Cytoplasm</keyword>
<evidence type="ECO:0000256" key="8">
    <source>
        <dbReference type="ARBA" id="ARBA00022679"/>
    </source>
</evidence>
<dbReference type="GO" id="GO:0004594">
    <property type="term" value="F:pantothenate kinase activity"/>
    <property type="evidence" value="ECO:0007669"/>
    <property type="project" value="UniProtKB-UniRule"/>
</dbReference>
<dbReference type="InterPro" id="IPR043129">
    <property type="entry name" value="ATPase_NBD"/>
</dbReference>
<dbReference type="UniPathway" id="UPA00241">
    <property type="reaction ID" value="UER00352"/>
</dbReference>
<feature type="active site" description="Proton acceptor" evidence="16">
    <location>
        <position position="103"/>
    </location>
</feature>
<keyword evidence="8 16" id="KW-0808">Transferase</keyword>
<evidence type="ECO:0000256" key="2">
    <source>
        <dbReference type="ARBA" id="ARBA00001958"/>
    </source>
</evidence>
<keyword evidence="16" id="KW-0479">Metal-binding</keyword>
<name>A0A3S8RKW5_9FIRM</name>
<comment type="caution">
    <text evidence="16">Lacks conserved residue(s) required for the propagation of feature annotation.</text>
</comment>
<evidence type="ECO:0000256" key="9">
    <source>
        <dbReference type="ARBA" id="ARBA00022741"/>
    </source>
</evidence>
<evidence type="ECO:0000256" key="12">
    <source>
        <dbReference type="ARBA" id="ARBA00022958"/>
    </source>
</evidence>
<keyword evidence="9 16" id="KW-0547">Nucleotide-binding</keyword>
<dbReference type="EMBL" id="CP034234">
    <property type="protein sequence ID" value="AZK43562.1"/>
    <property type="molecule type" value="Genomic_DNA"/>
</dbReference>
<evidence type="ECO:0000256" key="11">
    <source>
        <dbReference type="ARBA" id="ARBA00022840"/>
    </source>
</evidence>
<dbReference type="SUPFAM" id="SSF53067">
    <property type="entry name" value="Actin-like ATPase domain"/>
    <property type="match status" value="2"/>
</dbReference>
<comment type="catalytic activity">
    <reaction evidence="1 16">
        <text>(R)-pantothenate + ATP = (R)-4'-phosphopantothenate + ADP + H(+)</text>
        <dbReference type="Rhea" id="RHEA:16373"/>
        <dbReference type="ChEBI" id="CHEBI:10986"/>
        <dbReference type="ChEBI" id="CHEBI:15378"/>
        <dbReference type="ChEBI" id="CHEBI:29032"/>
        <dbReference type="ChEBI" id="CHEBI:30616"/>
        <dbReference type="ChEBI" id="CHEBI:456216"/>
        <dbReference type="EC" id="2.7.1.33"/>
    </reaction>
</comment>
<evidence type="ECO:0000256" key="1">
    <source>
        <dbReference type="ARBA" id="ARBA00001206"/>
    </source>
</evidence>
<feature type="binding site" evidence="16">
    <location>
        <begin position="6"/>
        <end position="13"/>
    </location>
    <ligand>
        <name>ATP</name>
        <dbReference type="ChEBI" id="CHEBI:30616"/>
    </ligand>
</feature>
<keyword evidence="13 16" id="KW-0173">Coenzyme A biosynthesis</keyword>
<dbReference type="GO" id="GO:0005524">
    <property type="term" value="F:ATP binding"/>
    <property type="evidence" value="ECO:0007669"/>
    <property type="project" value="UniProtKB-UniRule"/>
</dbReference>
<keyword evidence="10 16" id="KW-0418">Kinase</keyword>
<proteinExistence type="inferred from homology"/>
<dbReference type="Proteomes" id="UP000278804">
    <property type="component" value="Chromosome"/>
</dbReference>
<evidence type="ECO:0000256" key="3">
    <source>
        <dbReference type="ARBA" id="ARBA00004496"/>
    </source>
</evidence>